<dbReference type="InterPro" id="IPR038601">
    <property type="entry name" value="MttB-like_sf"/>
</dbReference>
<proteinExistence type="inferred from homology"/>
<dbReference type="RefSeq" id="WP_186893690.1">
    <property type="nucleotide sequence ID" value="NZ_WJBE01000004.1"/>
</dbReference>
<accession>A0ABR6YVH3</accession>
<dbReference type="Pfam" id="PF06253">
    <property type="entry name" value="MTTB"/>
    <property type="match status" value="1"/>
</dbReference>
<evidence type="ECO:0000256" key="1">
    <source>
        <dbReference type="ARBA" id="ARBA00007137"/>
    </source>
</evidence>
<dbReference type="Gene3D" id="3.20.20.480">
    <property type="entry name" value="Trimethylamine methyltransferase-like"/>
    <property type="match status" value="1"/>
</dbReference>
<gene>
    <name evidence="4" type="ORF">GH811_05890</name>
</gene>
<dbReference type="InterPro" id="IPR010426">
    <property type="entry name" value="MTTB_MeTrfase"/>
</dbReference>
<name>A0ABR6YVH3_9FIRM</name>
<reference evidence="4 5" key="1">
    <citation type="journal article" date="2020" name="mSystems">
        <title>Defining Genomic and Predicted Metabolic Features of the Acetobacterium Genus.</title>
        <authorList>
            <person name="Ross D.E."/>
            <person name="Marshall C.W."/>
            <person name="Gulliver D."/>
            <person name="May H.D."/>
            <person name="Norman R.S."/>
        </authorList>
    </citation>
    <scope>NUCLEOTIDE SEQUENCE [LARGE SCALE GENOMIC DNA]</scope>
    <source>
        <strain evidence="4 5">DSM 4132</strain>
    </source>
</reference>
<protein>
    <submittedName>
        <fullName evidence="4">Trimethylamine methyltransferase</fullName>
    </submittedName>
</protein>
<dbReference type="GO" id="GO:0008168">
    <property type="term" value="F:methyltransferase activity"/>
    <property type="evidence" value="ECO:0007669"/>
    <property type="project" value="UniProtKB-KW"/>
</dbReference>
<dbReference type="Proteomes" id="UP000622405">
    <property type="component" value="Unassembled WGS sequence"/>
</dbReference>
<dbReference type="EMBL" id="WJBE01000004">
    <property type="protein sequence ID" value="MBC3899146.1"/>
    <property type="molecule type" value="Genomic_DNA"/>
</dbReference>
<keyword evidence="2 4" id="KW-0489">Methyltransferase</keyword>
<organism evidence="4 5">
    <name type="scientific">Acetobacterium malicum</name>
    <dbReference type="NCBI Taxonomy" id="52692"/>
    <lineage>
        <taxon>Bacteria</taxon>
        <taxon>Bacillati</taxon>
        <taxon>Bacillota</taxon>
        <taxon>Clostridia</taxon>
        <taxon>Eubacteriales</taxon>
        <taxon>Eubacteriaceae</taxon>
        <taxon>Acetobacterium</taxon>
    </lineage>
</organism>
<evidence type="ECO:0000256" key="2">
    <source>
        <dbReference type="ARBA" id="ARBA00022603"/>
    </source>
</evidence>
<keyword evidence="5" id="KW-1185">Reference proteome</keyword>
<dbReference type="GO" id="GO:0032259">
    <property type="term" value="P:methylation"/>
    <property type="evidence" value="ECO:0007669"/>
    <property type="project" value="UniProtKB-KW"/>
</dbReference>
<comment type="similarity">
    <text evidence="1">Belongs to the trimethylamine methyltransferase family.</text>
</comment>
<keyword evidence="3" id="KW-0808">Transferase</keyword>
<evidence type="ECO:0000313" key="4">
    <source>
        <dbReference type="EMBL" id="MBC3899146.1"/>
    </source>
</evidence>
<sequence>MKFMDYFTEAEVTRIHEASLDILQNTGLSVRNEKAREIFKKAGCSVDETTQLVKIPAKLVEDCRQSYVPEYTFTAQDPKYDIVLPDNRPVVITGSSAPNIIDPKTGEDRRATSSDIANIANLINELDGFDVFSISTLAQDAPKGQISVSRFYPALKNCKKPVRSNTPTIKDLEDVLELGALIAGGKEAYKERPFINHHYCPVVSPLTMDVDSTDAVIYLTEKGLPVYGTIVPNAGMTSPMTMTGTLVLGNAEFLALSTLIQLIRPGAPMIYAVLSTVADLRTGNYAPGAVETGMLQMAHSQMARFYGVPSGGYIGLTNSQINDAQCGYETGINTTGALLAGSDMFNMGGLLGSLMAFDYSKAVIDNEIALMLKRMKRGMEFSEENLCLDLIHEVGPGGTYLDLKHTQKNMRKMAFYPKVATREMRKKWEASRSTAEERAFEQVNKIFENSVQKTFPAEIDEKIRNNFPGLVKGDMVW</sequence>
<evidence type="ECO:0000256" key="3">
    <source>
        <dbReference type="ARBA" id="ARBA00022679"/>
    </source>
</evidence>
<comment type="caution">
    <text evidence="4">The sequence shown here is derived from an EMBL/GenBank/DDBJ whole genome shotgun (WGS) entry which is preliminary data.</text>
</comment>
<evidence type="ECO:0000313" key="5">
    <source>
        <dbReference type="Proteomes" id="UP000622405"/>
    </source>
</evidence>